<keyword evidence="4" id="KW-1185">Reference proteome</keyword>
<sequence>MASSYEREVVHARQAWSCSEDRSTALRANIRTLEAQVRTLQTQHDRIEWQRQQISDMVTSAFGRIHALEARDRAHPDDLEDTDSTDALAKHRANRNSRNGDDSHDSGSGKRRQWFEKMESVFHISNCTVACQIKFYTCTLLGSALTWWNSHVKIVGHDSATECGNGYLRKGQKRSQKRTKPSTE</sequence>
<reference evidence="3" key="2">
    <citation type="submission" date="2022-01" db="EMBL/GenBank/DDBJ databases">
        <authorList>
            <person name="Yamashiro T."/>
            <person name="Shiraishi A."/>
            <person name="Satake H."/>
            <person name="Nakayama K."/>
        </authorList>
    </citation>
    <scope>NUCLEOTIDE SEQUENCE</scope>
</reference>
<proteinExistence type="predicted"/>
<accession>A0ABQ4XN03</accession>
<reference evidence="3" key="1">
    <citation type="journal article" date="2022" name="Int. J. Mol. Sci.">
        <title>Draft Genome of Tanacetum Coccineum: Genomic Comparison of Closely Related Tanacetum-Family Plants.</title>
        <authorList>
            <person name="Yamashiro T."/>
            <person name="Shiraishi A."/>
            <person name="Nakayama K."/>
            <person name="Satake H."/>
        </authorList>
    </citation>
    <scope>NUCLEOTIDE SEQUENCE</scope>
</reference>
<keyword evidence="1" id="KW-0175">Coiled coil</keyword>
<dbReference type="Proteomes" id="UP001151760">
    <property type="component" value="Unassembled WGS sequence"/>
</dbReference>
<evidence type="ECO:0000256" key="1">
    <source>
        <dbReference type="SAM" id="Coils"/>
    </source>
</evidence>
<evidence type="ECO:0000313" key="4">
    <source>
        <dbReference type="Proteomes" id="UP001151760"/>
    </source>
</evidence>
<evidence type="ECO:0000256" key="2">
    <source>
        <dbReference type="SAM" id="MobiDB-lite"/>
    </source>
</evidence>
<protein>
    <recommendedName>
        <fullName evidence="5">Reverse transcriptase domain-containing protein</fullName>
    </recommendedName>
</protein>
<dbReference type="EMBL" id="BQNB010009664">
    <property type="protein sequence ID" value="GJS66644.1"/>
    <property type="molecule type" value="Genomic_DNA"/>
</dbReference>
<comment type="caution">
    <text evidence="3">The sequence shown here is derived from an EMBL/GenBank/DDBJ whole genome shotgun (WGS) entry which is preliminary data.</text>
</comment>
<name>A0ABQ4XN03_9ASTR</name>
<gene>
    <name evidence="3" type="ORF">Tco_0681208</name>
</gene>
<feature type="region of interest" description="Disordered" evidence="2">
    <location>
        <begin position="91"/>
        <end position="110"/>
    </location>
</feature>
<evidence type="ECO:0000313" key="3">
    <source>
        <dbReference type="EMBL" id="GJS66644.1"/>
    </source>
</evidence>
<feature type="coiled-coil region" evidence="1">
    <location>
        <begin position="23"/>
        <end position="50"/>
    </location>
</feature>
<evidence type="ECO:0008006" key="5">
    <source>
        <dbReference type="Google" id="ProtNLM"/>
    </source>
</evidence>
<organism evidence="3 4">
    <name type="scientific">Tanacetum coccineum</name>
    <dbReference type="NCBI Taxonomy" id="301880"/>
    <lineage>
        <taxon>Eukaryota</taxon>
        <taxon>Viridiplantae</taxon>
        <taxon>Streptophyta</taxon>
        <taxon>Embryophyta</taxon>
        <taxon>Tracheophyta</taxon>
        <taxon>Spermatophyta</taxon>
        <taxon>Magnoliopsida</taxon>
        <taxon>eudicotyledons</taxon>
        <taxon>Gunneridae</taxon>
        <taxon>Pentapetalae</taxon>
        <taxon>asterids</taxon>
        <taxon>campanulids</taxon>
        <taxon>Asterales</taxon>
        <taxon>Asteraceae</taxon>
        <taxon>Asteroideae</taxon>
        <taxon>Anthemideae</taxon>
        <taxon>Anthemidinae</taxon>
        <taxon>Tanacetum</taxon>
    </lineage>
</organism>
<feature type="compositionally biased region" description="Basic and acidic residues" evidence="2">
    <location>
        <begin position="98"/>
        <end position="110"/>
    </location>
</feature>